<dbReference type="InterPro" id="IPR051260">
    <property type="entry name" value="Diverse_substr_monoxygenases"/>
</dbReference>
<keyword evidence="2" id="KW-0288">FMN</keyword>
<dbReference type="OrthoDB" id="4926927at2"/>
<reference evidence="6" key="1">
    <citation type="submission" date="2017-11" db="EMBL/GenBank/DDBJ databases">
        <title>Otitis media/interna in a cat caused by the recently described species Corynebacterium provencense.</title>
        <authorList>
            <person name="Kittl S."/>
            <person name="Brodard I."/>
            <person name="Rychener L."/>
            <person name="Jores J."/>
            <person name="Roosje P."/>
            <person name="Gobeli Brawand S."/>
        </authorList>
    </citation>
    <scope>NUCLEOTIDE SEQUENCE [LARGE SCALE GENOMIC DNA]</scope>
    <source>
        <strain evidence="6">17KM38</strain>
    </source>
</reference>
<accession>A0A2Z3YNB5</accession>
<dbReference type="InterPro" id="IPR036661">
    <property type="entry name" value="Luciferase-like_sf"/>
</dbReference>
<dbReference type="EMBL" id="CP024988">
    <property type="protein sequence ID" value="AWT26745.1"/>
    <property type="molecule type" value="Genomic_DNA"/>
</dbReference>
<gene>
    <name evidence="5" type="primary">ntaA_4</name>
    <name evidence="5" type="ORF">Csp1_19770</name>
</gene>
<dbReference type="PANTHER" id="PTHR30011:SF16">
    <property type="entry name" value="C2H2 FINGER DOMAIN TRANSCRIPTION FACTOR (EUROFUNG)-RELATED"/>
    <property type="match status" value="1"/>
</dbReference>
<dbReference type="KEGG" id="cpre:Csp1_19770"/>
<dbReference type="PANTHER" id="PTHR30011">
    <property type="entry name" value="ALKANESULFONATE MONOOXYGENASE-RELATED"/>
    <property type="match status" value="1"/>
</dbReference>
<name>A0A2Z3YNB5_9CORY</name>
<dbReference type="SUPFAM" id="SSF51679">
    <property type="entry name" value="Bacterial luciferase-like"/>
    <property type="match status" value="1"/>
</dbReference>
<dbReference type="Gene3D" id="3.20.20.30">
    <property type="entry name" value="Luciferase-like domain"/>
    <property type="match status" value="1"/>
</dbReference>
<evidence type="ECO:0000313" key="6">
    <source>
        <dbReference type="Proteomes" id="UP000247696"/>
    </source>
</evidence>
<dbReference type="EC" id="1.14.14.10" evidence="5"/>
<dbReference type="RefSeq" id="WP_110481689.1">
    <property type="nucleotide sequence ID" value="NZ_CP024988.1"/>
</dbReference>
<organism evidence="5 6">
    <name type="scientific">Corynebacterium provencense</name>
    <dbReference type="NCBI Taxonomy" id="1737425"/>
    <lineage>
        <taxon>Bacteria</taxon>
        <taxon>Bacillati</taxon>
        <taxon>Actinomycetota</taxon>
        <taxon>Actinomycetes</taxon>
        <taxon>Mycobacteriales</taxon>
        <taxon>Corynebacteriaceae</taxon>
        <taxon>Corynebacterium</taxon>
    </lineage>
</organism>
<dbReference type="AlphaFoldDB" id="A0A2Z3YNB5"/>
<evidence type="ECO:0000313" key="5">
    <source>
        <dbReference type="EMBL" id="AWT26745.1"/>
    </source>
</evidence>
<protein>
    <submittedName>
        <fullName evidence="5">Nitrilotriacetate monooxygenase component A</fullName>
        <ecNumber evidence="5">1.14.14.10</ecNumber>
    </submittedName>
</protein>
<keyword evidence="1" id="KW-0285">Flavoprotein</keyword>
<proteinExistence type="predicted"/>
<keyword evidence="4 5" id="KW-0503">Monooxygenase</keyword>
<dbReference type="Proteomes" id="UP000247696">
    <property type="component" value="Chromosome"/>
</dbReference>
<evidence type="ECO:0000256" key="1">
    <source>
        <dbReference type="ARBA" id="ARBA00022630"/>
    </source>
</evidence>
<evidence type="ECO:0000256" key="3">
    <source>
        <dbReference type="ARBA" id="ARBA00023002"/>
    </source>
</evidence>
<dbReference type="GO" id="GO:0018529">
    <property type="term" value="F:nitrilotriacetate monooxygenase activity"/>
    <property type="evidence" value="ECO:0007669"/>
    <property type="project" value="UniProtKB-EC"/>
</dbReference>
<evidence type="ECO:0000256" key="4">
    <source>
        <dbReference type="ARBA" id="ARBA00023033"/>
    </source>
</evidence>
<keyword evidence="3 5" id="KW-0560">Oxidoreductase</keyword>
<keyword evidence="6" id="KW-1185">Reference proteome</keyword>
<sequence>MTDPWVEGWRQEAKENGWNVRDFVIHHTSRGNDTNGFVGSPATIAESLQRYVDTGIVAGFNISPYLTPVGLDDTVNRLVPELQDRGIYPADYAGTTLREHL</sequence>
<evidence type="ECO:0000256" key="2">
    <source>
        <dbReference type="ARBA" id="ARBA00022643"/>
    </source>
</evidence>